<proteinExistence type="predicted"/>
<keyword evidence="4" id="KW-1185">Reference proteome</keyword>
<dbReference type="RefSeq" id="WP_099214040.1">
    <property type="nucleotide sequence ID" value="NZ_JAUYVU010000004.1"/>
</dbReference>
<reference evidence="2" key="2">
    <citation type="submission" date="2017-10" db="EMBL/GenBank/DDBJ databases">
        <authorList>
            <person name="Enke T.N."/>
            <person name="Cordero O.X."/>
        </authorList>
    </citation>
    <scope>NUCLEOTIDE SEQUENCE</scope>
    <source>
        <strain evidence="2">4G03</strain>
    </source>
</reference>
<evidence type="ECO:0000313" key="2">
    <source>
        <dbReference type="EMBL" id="PHN98909.1"/>
    </source>
</evidence>
<protein>
    <submittedName>
        <fullName evidence="2">Uncharacterized protein</fullName>
    </submittedName>
</protein>
<reference evidence="1 4" key="3">
    <citation type="submission" date="2023-07" db="EMBL/GenBank/DDBJ databases">
        <title>Genome content predicts the carbon catabolic preferences of heterotrophic bacteria.</title>
        <authorList>
            <person name="Gralka M."/>
        </authorList>
    </citation>
    <scope>NUCLEOTIDE SEQUENCE [LARGE SCALE GENOMIC DNA]</scope>
    <source>
        <strain evidence="1 4">4G03</strain>
    </source>
</reference>
<evidence type="ECO:0000313" key="4">
    <source>
        <dbReference type="Proteomes" id="UP001242342"/>
    </source>
</evidence>
<comment type="caution">
    <text evidence="2">The sequence shown here is derived from an EMBL/GenBank/DDBJ whole genome shotgun (WGS) entry which is preliminary data.</text>
</comment>
<dbReference type="Proteomes" id="UP001242342">
    <property type="component" value="Unassembled WGS sequence"/>
</dbReference>
<reference evidence="2 3" key="1">
    <citation type="journal article" date="2016" name="Nat. Commun.">
        <title>Microbial interactions lead to rapid micro-scale successions on model marine particles.</title>
        <authorList>
            <person name="Datta M.S."/>
            <person name="Sliwerska E."/>
            <person name="Gore J."/>
            <person name="Polz M.F."/>
            <person name="Cordero O.X."/>
        </authorList>
    </citation>
    <scope>NUCLEOTIDE SEQUENCE [LARGE SCALE GENOMIC DNA]</scope>
    <source>
        <strain evidence="2 3">4G03</strain>
    </source>
</reference>
<dbReference type="EMBL" id="JAUYVU010000004">
    <property type="protein sequence ID" value="MDP2541200.1"/>
    <property type="molecule type" value="Genomic_DNA"/>
</dbReference>
<dbReference type="EMBL" id="PDUU01000002">
    <property type="protein sequence ID" value="PHN98909.1"/>
    <property type="molecule type" value="Genomic_DNA"/>
</dbReference>
<evidence type="ECO:0000313" key="1">
    <source>
        <dbReference type="EMBL" id="MDP2541200.1"/>
    </source>
</evidence>
<name>A0A2G1BYF1_9FLAO</name>
<evidence type="ECO:0000313" key="3">
    <source>
        <dbReference type="Proteomes" id="UP000222163"/>
    </source>
</evidence>
<organism evidence="2 3">
    <name type="scientific">Tenacibaculum discolor</name>
    <dbReference type="NCBI Taxonomy" id="361581"/>
    <lineage>
        <taxon>Bacteria</taxon>
        <taxon>Pseudomonadati</taxon>
        <taxon>Bacteroidota</taxon>
        <taxon>Flavobacteriia</taxon>
        <taxon>Flavobacteriales</taxon>
        <taxon>Flavobacteriaceae</taxon>
        <taxon>Tenacibaculum</taxon>
    </lineage>
</organism>
<sequence>MNKKFLLSIAFTILTSSLIFSQKIKLKKGKILVDGKEILKYEKRGFGTEITFYSLDNNDEVANMFQEDNGTHNYLDDDYKKMFFAKDEIWVESSRVRARGWKYMVKLLLENNVLDNEGNINSKNLKKFAKKYDENITNRTVRF</sequence>
<accession>A0A2G1BYF1</accession>
<dbReference type="Proteomes" id="UP000222163">
    <property type="component" value="Unassembled WGS sequence"/>
</dbReference>
<gene>
    <name evidence="2" type="ORF">CSC81_01620</name>
    <name evidence="1" type="ORF">Q8W23_06885</name>
</gene>
<dbReference type="AlphaFoldDB" id="A0A2G1BYF1"/>